<reference evidence="2 3" key="1">
    <citation type="submission" date="2019-04" db="EMBL/GenBank/DDBJ databases">
        <title>Comparative genomics and transcriptomics to analyze fruiting body development in filamentous ascomycetes.</title>
        <authorList>
            <consortium name="DOE Joint Genome Institute"/>
            <person name="Lutkenhaus R."/>
            <person name="Traeger S."/>
            <person name="Breuer J."/>
            <person name="Kuo A."/>
            <person name="Lipzen A."/>
            <person name="Pangilinan J."/>
            <person name="Dilworth D."/>
            <person name="Sandor L."/>
            <person name="Poggeler S."/>
            <person name="Barry K."/>
            <person name="Grigoriev I.V."/>
            <person name="Nowrousian M."/>
        </authorList>
    </citation>
    <scope>NUCLEOTIDE SEQUENCE [LARGE SCALE GENOMIC DNA]</scope>
    <source>
        <strain evidence="2 3">CBS 389.68</strain>
    </source>
</reference>
<name>A0A4S2MV09_9PEZI</name>
<proteinExistence type="predicted"/>
<accession>A0A4S2MV09</accession>
<feature type="compositionally biased region" description="Low complexity" evidence="1">
    <location>
        <begin position="111"/>
        <end position="128"/>
    </location>
</feature>
<keyword evidence="3" id="KW-1185">Reference proteome</keyword>
<dbReference type="EMBL" id="ML220125">
    <property type="protein sequence ID" value="TGZ80344.1"/>
    <property type="molecule type" value="Genomic_DNA"/>
</dbReference>
<dbReference type="Pfam" id="PF13917">
    <property type="entry name" value="zf-CCHC_3"/>
    <property type="match status" value="1"/>
</dbReference>
<feature type="compositionally biased region" description="Basic and acidic residues" evidence="1">
    <location>
        <begin position="82"/>
        <end position="91"/>
    </location>
</feature>
<evidence type="ECO:0000313" key="3">
    <source>
        <dbReference type="Proteomes" id="UP000298138"/>
    </source>
</evidence>
<sequence length="249" mass="28828">MHRYRSSASSSRATPTTRCQKCLKLGHYTFECKVSAQEQPYISRPSRTQQLFNPKLQPKLGEAAPPNETNLLQKKGVADSILKQKEDDRNRDRGRKRQRDRSASPRRDRSLSASSATSYSTVSSTRSLSRSRSRRRSASRSRSHRRRRYSRSGSRSPGHERSVRRKYRDSPSPRHRGRKLSVSHGERRTRSRSPPRRVSGVKRHLTPPSQKMDYEPSRRDPSPLPPPRERSLSPFTRRRLMTEAMQRGA</sequence>
<gene>
    <name evidence="2" type="ORF">EX30DRAFT_359148</name>
</gene>
<dbReference type="OrthoDB" id="437973at2759"/>
<feature type="compositionally biased region" description="Basic residues" evidence="1">
    <location>
        <begin position="162"/>
        <end position="205"/>
    </location>
</feature>
<evidence type="ECO:0000256" key="1">
    <source>
        <dbReference type="SAM" id="MobiDB-lite"/>
    </source>
</evidence>
<dbReference type="InParanoid" id="A0A4S2MV09"/>
<dbReference type="AlphaFoldDB" id="A0A4S2MV09"/>
<feature type="compositionally biased region" description="Basic residues" evidence="1">
    <location>
        <begin position="129"/>
        <end position="150"/>
    </location>
</feature>
<evidence type="ECO:0008006" key="4">
    <source>
        <dbReference type="Google" id="ProtNLM"/>
    </source>
</evidence>
<dbReference type="Proteomes" id="UP000298138">
    <property type="component" value="Unassembled WGS sequence"/>
</dbReference>
<evidence type="ECO:0000313" key="2">
    <source>
        <dbReference type="EMBL" id="TGZ80344.1"/>
    </source>
</evidence>
<organism evidence="2 3">
    <name type="scientific">Ascodesmis nigricans</name>
    <dbReference type="NCBI Taxonomy" id="341454"/>
    <lineage>
        <taxon>Eukaryota</taxon>
        <taxon>Fungi</taxon>
        <taxon>Dikarya</taxon>
        <taxon>Ascomycota</taxon>
        <taxon>Pezizomycotina</taxon>
        <taxon>Pezizomycetes</taxon>
        <taxon>Pezizales</taxon>
        <taxon>Ascodesmidaceae</taxon>
        <taxon>Ascodesmis</taxon>
    </lineage>
</organism>
<feature type="compositionally biased region" description="Basic and acidic residues" evidence="1">
    <location>
        <begin position="212"/>
        <end position="231"/>
    </location>
</feature>
<protein>
    <recommendedName>
        <fullName evidence="4">Zinc knuckle-domain-containing protein</fullName>
    </recommendedName>
</protein>
<feature type="compositionally biased region" description="Basic and acidic residues" evidence="1">
    <location>
        <begin position="100"/>
        <end position="110"/>
    </location>
</feature>
<feature type="region of interest" description="Disordered" evidence="1">
    <location>
        <begin position="57"/>
        <end position="249"/>
    </location>
</feature>